<dbReference type="GO" id="GO:0034511">
    <property type="term" value="F:U3 snoRNA binding"/>
    <property type="evidence" value="ECO:0007669"/>
    <property type="project" value="TreeGrafter"/>
</dbReference>
<dbReference type="Proteomes" id="UP000053237">
    <property type="component" value="Unassembled WGS sequence"/>
</dbReference>
<evidence type="ECO:0000256" key="3">
    <source>
        <dbReference type="ARBA" id="ARBA00022737"/>
    </source>
</evidence>
<dbReference type="OrthoDB" id="5414888at2759"/>
<keyword evidence="3" id="KW-0677">Repeat</keyword>
<dbReference type="SMART" id="SM00320">
    <property type="entry name" value="WD40"/>
    <property type="match status" value="11"/>
</dbReference>
<dbReference type="GO" id="GO:0032040">
    <property type="term" value="C:small-subunit processome"/>
    <property type="evidence" value="ECO:0007669"/>
    <property type="project" value="InterPro"/>
</dbReference>
<feature type="repeat" description="WD" evidence="5">
    <location>
        <begin position="601"/>
        <end position="642"/>
    </location>
</feature>
<feature type="repeat" description="WD" evidence="5">
    <location>
        <begin position="121"/>
        <end position="162"/>
    </location>
</feature>
<keyword evidence="2 5" id="KW-0853">WD repeat</keyword>
<reference evidence="7 8" key="1">
    <citation type="submission" date="2012-05" db="EMBL/GenBank/DDBJ databases">
        <title>Recombination and specialization in a pathogen metapopulation.</title>
        <authorList>
            <person name="Gardiner A."/>
            <person name="Kemen E."/>
            <person name="Schultz-Larsen T."/>
            <person name="MacLean D."/>
            <person name="Van Oosterhout C."/>
            <person name="Jones J.D.G."/>
        </authorList>
    </citation>
    <scope>NUCLEOTIDE SEQUENCE [LARGE SCALE GENOMIC DNA]</scope>
    <source>
        <strain evidence="7 8">Ac Nc2</strain>
    </source>
</reference>
<comment type="caution">
    <text evidence="7">The sequence shown here is derived from an EMBL/GenBank/DDBJ whole genome shotgun (WGS) entry which is preliminary data.</text>
</comment>
<organism evidence="7 8">
    <name type="scientific">Albugo candida</name>
    <dbReference type="NCBI Taxonomy" id="65357"/>
    <lineage>
        <taxon>Eukaryota</taxon>
        <taxon>Sar</taxon>
        <taxon>Stramenopiles</taxon>
        <taxon>Oomycota</taxon>
        <taxon>Peronosporomycetes</taxon>
        <taxon>Albuginales</taxon>
        <taxon>Albuginaceae</taxon>
        <taxon>Albugo</taxon>
    </lineage>
</organism>
<feature type="repeat" description="WD" evidence="5">
    <location>
        <begin position="643"/>
        <end position="675"/>
    </location>
</feature>
<dbReference type="AlphaFoldDB" id="A0A024GVH6"/>
<evidence type="ECO:0000256" key="2">
    <source>
        <dbReference type="ARBA" id="ARBA00022574"/>
    </source>
</evidence>
<gene>
    <name evidence="7" type="ORF">BN9_126150</name>
</gene>
<name>A0A024GVH6_9STRA</name>
<feature type="repeat" description="WD" evidence="5">
    <location>
        <begin position="406"/>
        <end position="447"/>
    </location>
</feature>
<dbReference type="InParanoid" id="A0A024GVH6"/>
<keyword evidence="8" id="KW-1185">Reference proteome</keyword>
<feature type="repeat" description="WD" evidence="5">
    <location>
        <begin position="513"/>
        <end position="554"/>
    </location>
</feature>
<dbReference type="PROSITE" id="PS50294">
    <property type="entry name" value="WD_REPEATS_REGION"/>
    <property type="match status" value="7"/>
</dbReference>
<dbReference type="PROSITE" id="PS50082">
    <property type="entry name" value="WD_REPEATS_2"/>
    <property type="match status" value="9"/>
</dbReference>
<dbReference type="InterPro" id="IPR019775">
    <property type="entry name" value="WD40_repeat_CS"/>
</dbReference>
<dbReference type="InterPro" id="IPR036322">
    <property type="entry name" value="WD40_repeat_dom_sf"/>
</dbReference>
<dbReference type="Pfam" id="PF23869">
    <property type="entry name" value="Beta-prop_WDR75_1st"/>
    <property type="match status" value="1"/>
</dbReference>
<accession>A0A024GVH6</accession>
<proteinExistence type="predicted"/>
<evidence type="ECO:0000259" key="6">
    <source>
        <dbReference type="Pfam" id="PF08625"/>
    </source>
</evidence>
<dbReference type="PRINTS" id="PR00320">
    <property type="entry name" value="GPROTEINBRPT"/>
</dbReference>
<evidence type="ECO:0000256" key="1">
    <source>
        <dbReference type="ARBA" id="ARBA00004604"/>
    </source>
</evidence>
<evidence type="ECO:0000256" key="4">
    <source>
        <dbReference type="ARBA" id="ARBA00023242"/>
    </source>
</evidence>
<dbReference type="EMBL" id="CAIX01000877">
    <property type="protein sequence ID" value="CCI50625.1"/>
    <property type="molecule type" value="Genomic_DNA"/>
</dbReference>
<evidence type="ECO:0000313" key="8">
    <source>
        <dbReference type="Proteomes" id="UP000053237"/>
    </source>
</evidence>
<dbReference type="InterPro" id="IPR001680">
    <property type="entry name" value="WD40_rpt"/>
</dbReference>
<comment type="subcellular location">
    <subcellularLocation>
        <location evidence="1">Nucleus</location>
        <location evidence="1">Nucleolus</location>
    </subcellularLocation>
</comment>
<dbReference type="CDD" id="cd00200">
    <property type="entry name" value="WD40"/>
    <property type="match status" value="2"/>
</dbReference>
<evidence type="ECO:0000256" key="5">
    <source>
        <dbReference type="PROSITE-ProRule" id="PRU00221"/>
    </source>
</evidence>
<dbReference type="PROSITE" id="PS00678">
    <property type="entry name" value="WD_REPEATS_1"/>
    <property type="match status" value="2"/>
</dbReference>
<feature type="repeat" description="WD" evidence="5">
    <location>
        <begin position="559"/>
        <end position="600"/>
    </location>
</feature>
<sequence>MTTYSAKSGLSKSWKVVQSHEGFYTGGKVSLVHSFGLRDSAHERQQEDHSIIACLFHDDVAIVNASTGQLIRTLQRDVQDEERESLVVFAVRPFEKQVATSGRNFLLRLWDLDTYTCIRTIRAHNSAVLAMEFDPTGTLLATGGSDRCVRVFDINQAYCTHHFQQHCGIVTLVRFHPDPKRLHLFSCGDDNTVRMYDLFSQTQVACISEHISTPTCLSFSSDGYTLFSAGRDQIIHAWDLRNNVSIQTVIANEGVEGLVVLPSDFEWLNRRMKKSGIRSDSSAVGSVAPICFVTAGAHGMLRVWKQTNESFEIVYEQISEAKNTQYTQLLFNPKKRELILVTADHNFLMYNERLKRTKQIIGYNDDILCLKYIPNADKTPSRYLATATNSAQLRILNRETMSCDLLSGHTDIVMSLAVSPDGKWLVTASKDKSAKLWDFSLRHCIATCSGHSEMLTAIAISQKEAPYPIGNAFFVTGSADKTLKMWNLKALRKRYNCGQRDDELISVSSLATVKAHDKDVNAISISPNDRLIASASQDKLIKIWNAQPGNTLLSLCGVCRGHKRGVWAIEFSPVDKCLASASGDKSIRLWSSTTFSCLRTFEGHTASVLSIQFACAGMQLLSSGADGLVKVWTIKSNECEATFDEHHDKVWSLAVAEDSCEMISGGADSTIHIWKDYTQQEESAQEQERQTKIMKEQELYDCLRKSELFGAIKVAFDLGYPRRLFLIFHDLIYGPRQMEHPICQLDLKSDEIAFNPETYSPETILRPLVAELSEANLKQLFEWMKEWNTNTKHSLVAQILLSTILKAIPPEKVKQLDLQDTIDGLLAYTERHYYRLNRLVEKSYLVDFNVAIMKKLLPQCPTMGRNEWRGKRNRQSCIPSTELVCDSKRHRDVCK</sequence>
<evidence type="ECO:0000313" key="7">
    <source>
        <dbReference type="EMBL" id="CCI50625.1"/>
    </source>
</evidence>
<feature type="repeat" description="WD" evidence="5">
    <location>
        <begin position="207"/>
        <end position="248"/>
    </location>
</feature>
<dbReference type="Pfam" id="PF08625">
    <property type="entry name" value="Utp13"/>
    <property type="match status" value="1"/>
</dbReference>
<dbReference type="STRING" id="65357.A0A024GVH6"/>
<dbReference type="InterPro" id="IPR020472">
    <property type="entry name" value="WD40_PAC1"/>
</dbReference>
<dbReference type="GO" id="GO:0030686">
    <property type="term" value="C:90S preribosome"/>
    <property type="evidence" value="ECO:0007669"/>
    <property type="project" value="TreeGrafter"/>
</dbReference>
<dbReference type="PANTHER" id="PTHR19854">
    <property type="entry name" value="TRANSDUCIN BETA-LIKE 3"/>
    <property type="match status" value="1"/>
</dbReference>
<dbReference type="GO" id="GO:0000472">
    <property type="term" value="P:endonucleolytic cleavage to generate mature 5'-end of SSU-rRNA from (SSU-rRNA, 5.8S rRNA, LSU-rRNA)"/>
    <property type="evidence" value="ECO:0007669"/>
    <property type="project" value="TreeGrafter"/>
</dbReference>
<dbReference type="GO" id="GO:0000480">
    <property type="term" value="P:endonucleolytic cleavage in 5'-ETS of tricistronic rRNA transcript (SSU-rRNA, 5.8S rRNA, LSU-rRNA)"/>
    <property type="evidence" value="ECO:0007669"/>
    <property type="project" value="TreeGrafter"/>
</dbReference>
<protein>
    <recommendedName>
        <fullName evidence="6">U3 small nucleolar RNA-associated protein 13 C-terminal domain-containing protein</fullName>
    </recommendedName>
</protein>
<feature type="domain" description="U3 small nucleolar RNA-associated protein 13 C-terminal" evidence="6">
    <location>
        <begin position="696"/>
        <end position="851"/>
    </location>
</feature>
<dbReference type="Pfam" id="PF00400">
    <property type="entry name" value="WD40"/>
    <property type="match status" value="4"/>
</dbReference>
<dbReference type="Gene3D" id="2.130.10.10">
    <property type="entry name" value="YVTN repeat-like/Quinoprotein amine dehydrogenase"/>
    <property type="match status" value="5"/>
</dbReference>
<dbReference type="InterPro" id="IPR015943">
    <property type="entry name" value="WD40/YVTN_repeat-like_dom_sf"/>
</dbReference>
<dbReference type="InterPro" id="IPR013934">
    <property type="entry name" value="Utp13_C"/>
</dbReference>
<feature type="repeat" description="WD" evidence="5">
    <location>
        <begin position="163"/>
        <end position="206"/>
    </location>
</feature>
<dbReference type="SUPFAM" id="SSF50978">
    <property type="entry name" value="WD40 repeat-like"/>
    <property type="match status" value="2"/>
</dbReference>
<feature type="repeat" description="WD" evidence="5">
    <location>
        <begin position="448"/>
        <end position="496"/>
    </location>
</feature>
<keyword evidence="4" id="KW-0539">Nucleus</keyword>
<dbReference type="PANTHER" id="PTHR19854:SF15">
    <property type="entry name" value="TRANSDUCIN BETA-LIKE PROTEIN 3"/>
    <property type="match status" value="1"/>
</dbReference>